<accession>A0ABM7H7G4</accession>
<protein>
    <recommendedName>
        <fullName evidence="1">4Fe-4S ferredoxin-type domain-containing protein</fullName>
    </recommendedName>
</protein>
<dbReference type="PROSITE" id="PS00198">
    <property type="entry name" value="4FE4S_FER_1"/>
    <property type="match status" value="1"/>
</dbReference>
<dbReference type="EMBL" id="AP019781">
    <property type="protein sequence ID" value="BBL68811.1"/>
    <property type="molecule type" value="Genomic_DNA"/>
</dbReference>
<dbReference type="RefSeq" id="WP_221056853.1">
    <property type="nucleotide sequence ID" value="NZ_AP019781.1"/>
</dbReference>
<keyword evidence="3" id="KW-1185">Reference proteome</keyword>
<dbReference type="InterPro" id="IPR017896">
    <property type="entry name" value="4Fe4S_Fe-S-bd"/>
</dbReference>
<dbReference type="PANTHER" id="PTHR43196">
    <property type="entry name" value="SULFATE ADENYLYLTRANSFERASE SUBUNIT 2"/>
    <property type="match status" value="1"/>
</dbReference>
<feature type="domain" description="4Fe-4S ferredoxin-type" evidence="1">
    <location>
        <begin position="445"/>
        <end position="475"/>
    </location>
</feature>
<dbReference type="GeneID" id="66131523"/>
<name>A0ABM7H7G4_9EURY</name>
<dbReference type="PANTHER" id="PTHR43196:SF2">
    <property type="entry name" value="PHOSPHOADENOSINE PHOSPHOSULFATE REDUCTASE"/>
    <property type="match status" value="1"/>
</dbReference>
<proteinExistence type="predicted"/>
<reference evidence="2 3" key="1">
    <citation type="submission" date="2019-06" db="EMBL/GenBank/DDBJ databases">
        <title>Complete genome sequence of Methanoculleus chikugoensis strain MG62.</title>
        <authorList>
            <person name="Asakawa S."/>
            <person name="Dianou D."/>
        </authorList>
    </citation>
    <scope>NUCLEOTIDE SEQUENCE [LARGE SCALE GENOMIC DNA]</scope>
    <source>
        <strain evidence="2 3">MG62</strain>
    </source>
</reference>
<sequence>MYNIRWDTETNGVLLTSEQGDVQASVRPVFFEELDLLGFNTRGFRYPRVEGPLLWAAGRAYYYRGEKIAIAHGGGFYEDVDLEILTEIRDIEPVNLDEVLEKNIDKIHFYTHDSMNFIRSTVEKYKDKVDIVTVSFSGGKDSVVVADLVKRTLNSTNFVVIFADTQLESKMTYDFVDQFHHENPKIQVLKARLGRDQTELWGKLGPPSRINRWCHTVYKTAPIRKTIKEYLGQEKPTVLLIDGIRAEESARRSKYDNIQFGTKEMLQINVSPILEWSSLEVFLYMFLRKLSFNQMYRWGYSRVGCIICPYSSSWGEYLSRRLFEEDVEPYLTIIKQNVESSHIPDINNYISEGRWKSRSGGLDLDYGGNRAEFIVDDGNLTIITDRDSPNFWTWLKILGPIVKHNNQGEIKYEGEIYPITQVARKNGAKYIIKGAGKNIKFINLIKKLSNKSQYCISCQACEAVCPTSALTISGGLKIDTDKCTNCFNCANYVEKGCWVAKSISHVGFQKVKMMTGKGMSRYQGFGLEKRWMSYFLEGDDWENERTSHLGNCQISGFKNWLKDAGLFDKKPTELGDLFVELSDINDNFMWAVIWSNLSENSPLVNWYSLHVPEGSYSKSELVNLMASFRGQDTPNRTDTNAASSLIGTLTKSPIGDILNQGFESKRGNEKIYSKGAPQETPDLAILYTIYRYAARNERKRLIASELITNKEVTPHWAFCLDYNAIRAALVRLASKYPDLVHVEFSGNLDNINLSESETAIDIVKRYITDTIH</sequence>
<evidence type="ECO:0000313" key="2">
    <source>
        <dbReference type="EMBL" id="BBL68811.1"/>
    </source>
</evidence>
<evidence type="ECO:0000259" key="1">
    <source>
        <dbReference type="PROSITE" id="PS51379"/>
    </source>
</evidence>
<evidence type="ECO:0000313" key="3">
    <source>
        <dbReference type="Proteomes" id="UP000824969"/>
    </source>
</evidence>
<gene>
    <name evidence="2" type="ORF">MchiMG62_19920</name>
</gene>
<dbReference type="InterPro" id="IPR002500">
    <property type="entry name" value="PAPS_reduct_dom"/>
</dbReference>
<dbReference type="Pfam" id="PF01507">
    <property type="entry name" value="PAPS_reduct"/>
    <property type="match status" value="1"/>
</dbReference>
<dbReference type="Proteomes" id="UP000824969">
    <property type="component" value="Chromosome"/>
</dbReference>
<dbReference type="InterPro" id="IPR050128">
    <property type="entry name" value="Sulfate_adenylyltrnsfr_sub2"/>
</dbReference>
<organism evidence="2 3">
    <name type="scientific">Methanoculleus chikugoensis</name>
    <dbReference type="NCBI Taxonomy" id="118126"/>
    <lineage>
        <taxon>Archaea</taxon>
        <taxon>Methanobacteriati</taxon>
        <taxon>Methanobacteriota</taxon>
        <taxon>Stenosarchaea group</taxon>
        <taxon>Methanomicrobia</taxon>
        <taxon>Methanomicrobiales</taxon>
        <taxon>Methanomicrobiaceae</taxon>
        <taxon>Methanoculleus</taxon>
    </lineage>
</organism>
<dbReference type="InterPro" id="IPR017900">
    <property type="entry name" value="4Fe4S_Fe_S_CS"/>
</dbReference>
<dbReference type="PROSITE" id="PS51379">
    <property type="entry name" value="4FE4S_FER_2"/>
    <property type="match status" value="1"/>
</dbReference>